<organism evidence="1">
    <name type="scientific">marine metagenome</name>
    <dbReference type="NCBI Taxonomy" id="408172"/>
    <lineage>
        <taxon>unclassified sequences</taxon>
        <taxon>metagenomes</taxon>
        <taxon>ecological metagenomes</taxon>
    </lineage>
</organism>
<protein>
    <submittedName>
        <fullName evidence="1">Uncharacterized protein</fullName>
    </submittedName>
</protein>
<proteinExistence type="predicted"/>
<accession>A0A382IA49</accession>
<dbReference type="EMBL" id="UINC01065948">
    <property type="protein sequence ID" value="SVB96127.1"/>
    <property type="molecule type" value="Genomic_DNA"/>
</dbReference>
<sequence length="29" mass="3566">MGQLYKYFGDKHIFLIGHEKRFISIVFMF</sequence>
<gene>
    <name evidence="1" type="ORF">METZ01_LOCUS248981</name>
</gene>
<reference evidence="1" key="1">
    <citation type="submission" date="2018-05" db="EMBL/GenBank/DDBJ databases">
        <authorList>
            <person name="Lanie J.A."/>
            <person name="Ng W.-L."/>
            <person name="Kazmierczak K.M."/>
            <person name="Andrzejewski T.M."/>
            <person name="Davidsen T.M."/>
            <person name="Wayne K.J."/>
            <person name="Tettelin H."/>
            <person name="Glass J.I."/>
            <person name="Rusch D."/>
            <person name="Podicherti R."/>
            <person name="Tsui H.-C.T."/>
            <person name="Winkler M.E."/>
        </authorList>
    </citation>
    <scope>NUCLEOTIDE SEQUENCE</scope>
</reference>
<dbReference type="AlphaFoldDB" id="A0A382IA49"/>
<name>A0A382IA49_9ZZZZ</name>
<evidence type="ECO:0000313" key="1">
    <source>
        <dbReference type="EMBL" id="SVB96127.1"/>
    </source>
</evidence>